<evidence type="ECO:0000313" key="3">
    <source>
        <dbReference type="Proteomes" id="UP000076761"/>
    </source>
</evidence>
<feature type="compositionally biased region" description="Acidic residues" evidence="1">
    <location>
        <begin position="591"/>
        <end position="604"/>
    </location>
</feature>
<dbReference type="InterPro" id="IPR032675">
    <property type="entry name" value="LRR_dom_sf"/>
</dbReference>
<dbReference type="InParanoid" id="A0A165N5D1"/>
<dbReference type="SUPFAM" id="SSF52047">
    <property type="entry name" value="RNI-like"/>
    <property type="match status" value="1"/>
</dbReference>
<protein>
    <submittedName>
        <fullName evidence="2">Uncharacterized protein</fullName>
    </submittedName>
</protein>
<dbReference type="EMBL" id="KV425647">
    <property type="protein sequence ID" value="KZT19201.1"/>
    <property type="molecule type" value="Genomic_DNA"/>
</dbReference>
<feature type="region of interest" description="Disordered" evidence="1">
    <location>
        <begin position="569"/>
        <end position="604"/>
    </location>
</feature>
<dbReference type="AlphaFoldDB" id="A0A165N5D1"/>
<organism evidence="2 3">
    <name type="scientific">Neolentinus lepideus HHB14362 ss-1</name>
    <dbReference type="NCBI Taxonomy" id="1314782"/>
    <lineage>
        <taxon>Eukaryota</taxon>
        <taxon>Fungi</taxon>
        <taxon>Dikarya</taxon>
        <taxon>Basidiomycota</taxon>
        <taxon>Agaricomycotina</taxon>
        <taxon>Agaricomycetes</taxon>
        <taxon>Gloeophyllales</taxon>
        <taxon>Gloeophyllaceae</taxon>
        <taxon>Neolentinus</taxon>
    </lineage>
</organism>
<name>A0A165N5D1_9AGAM</name>
<sequence length="604" mass="67433">MSQKFSYRAEELFEQISLDEATLTKLAEIDRLILQREKEICRLKRSRNGLLPAGRLPAEVLARIIGLAWAECASSEPNFLVEVTHVCGQWKEVVLAMPTLWSRVGLKNPKHFRGVVPRARTLPLTVVGYIDKDEAHAVDAAVTAFRRLHRIRGLELDMGKRHTKRLAMLKIQEAGKVESLTLSRYPDTIDDGAALSWIPKLSFPHLQALHVHDFRLSACKALLLPSLRSLSVLAENSISSEDPALLLSLLRNLPLLENLELHDAVHPYFGTATQKQLRSRGNVHAVKMYHLKHLFLRGYLSSSSIILANLELPADANIHMVFESVPFNSSCYDPSEYPVTEMLQPITALANRISAPGCPNKVVFTESGSRYSYKNVEMWPSPNTRPLGSLKISVRYWGCPQEVLDTIVRNLAPVGLQHLQVEAHMPSEDWKRLFGHLQNVTRLSVTGADDPFIDAMSAIGDTAPMANSQSDVNINHTSQGAVLFPHLRSLTLEEDSPELYSADFSSRLSSMLNSRKANGSSIGQLDIRGVKEWPELDVVLLKEAVDTLILRPPAVIHLLSARKEIRHTNVPHPVTTDDEERDVFEPGASGPDDDSEEDEDVDTW</sequence>
<keyword evidence="3" id="KW-1185">Reference proteome</keyword>
<evidence type="ECO:0000313" key="2">
    <source>
        <dbReference type="EMBL" id="KZT19201.1"/>
    </source>
</evidence>
<dbReference type="OrthoDB" id="3172239at2759"/>
<gene>
    <name evidence="2" type="ORF">NEOLEDRAFT_1245988</name>
</gene>
<accession>A0A165N5D1</accession>
<dbReference type="STRING" id="1314782.A0A165N5D1"/>
<evidence type="ECO:0000256" key="1">
    <source>
        <dbReference type="SAM" id="MobiDB-lite"/>
    </source>
</evidence>
<reference evidence="2 3" key="1">
    <citation type="journal article" date="2016" name="Mol. Biol. Evol.">
        <title>Comparative Genomics of Early-Diverging Mushroom-Forming Fungi Provides Insights into the Origins of Lignocellulose Decay Capabilities.</title>
        <authorList>
            <person name="Nagy L.G."/>
            <person name="Riley R."/>
            <person name="Tritt A."/>
            <person name="Adam C."/>
            <person name="Daum C."/>
            <person name="Floudas D."/>
            <person name="Sun H."/>
            <person name="Yadav J.S."/>
            <person name="Pangilinan J."/>
            <person name="Larsson K.H."/>
            <person name="Matsuura K."/>
            <person name="Barry K."/>
            <person name="Labutti K."/>
            <person name="Kuo R."/>
            <person name="Ohm R.A."/>
            <person name="Bhattacharya S.S."/>
            <person name="Shirouzu T."/>
            <person name="Yoshinaga Y."/>
            <person name="Martin F.M."/>
            <person name="Grigoriev I.V."/>
            <person name="Hibbett D.S."/>
        </authorList>
    </citation>
    <scope>NUCLEOTIDE SEQUENCE [LARGE SCALE GENOMIC DNA]</scope>
    <source>
        <strain evidence="2 3">HHB14362 ss-1</strain>
    </source>
</reference>
<proteinExistence type="predicted"/>
<dbReference type="Proteomes" id="UP000076761">
    <property type="component" value="Unassembled WGS sequence"/>
</dbReference>
<dbReference type="Gene3D" id="3.80.10.10">
    <property type="entry name" value="Ribonuclease Inhibitor"/>
    <property type="match status" value="1"/>
</dbReference>